<dbReference type="Proteomes" id="UP000324575">
    <property type="component" value="Unassembled WGS sequence"/>
</dbReference>
<dbReference type="PANTHER" id="PTHR22749">
    <property type="entry name" value="RIBOFLAVIN KINASE/FMN ADENYLYLTRANSFERASE"/>
    <property type="match status" value="1"/>
</dbReference>
<evidence type="ECO:0000256" key="7">
    <source>
        <dbReference type="ARBA" id="ARBA00022695"/>
    </source>
</evidence>
<evidence type="ECO:0000256" key="9">
    <source>
        <dbReference type="ARBA" id="ARBA00022777"/>
    </source>
</evidence>
<feature type="domain" description="Riboflavin kinase" evidence="16">
    <location>
        <begin position="182"/>
        <end position="306"/>
    </location>
</feature>
<dbReference type="EC" id="2.7.1.26" evidence="15"/>
<evidence type="ECO:0000259" key="16">
    <source>
        <dbReference type="SMART" id="SM00904"/>
    </source>
</evidence>
<evidence type="ECO:0000256" key="2">
    <source>
        <dbReference type="ARBA" id="ARBA00004726"/>
    </source>
</evidence>
<reference evidence="17 18" key="1">
    <citation type="submission" date="2019-03" db="EMBL/GenBank/DDBJ databases">
        <title>Single cell metagenomics reveals metabolic interactions within the superorganism composed of flagellate Streblomastix strix and complex community of Bacteroidetes bacteria on its surface.</title>
        <authorList>
            <person name="Treitli S.C."/>
            <person name="Kolisko M."/>
            <person name="Husnik F."/>
            <person name="Keeling P."/>
            <person name="Hampl V."/>
        </authorList>
    </citation>
    <scope>NUCLEOTIDE SEQUENCE [LARGE SCALE GENOMIC DNA]</scope>
    <source>
        <strain evidence="17">St1</strain>
    </source>
</reference>
<dbReference type="InterPro" id="IPR023465">
    <property type="entry name" value="Riboflavin_kinase_dom_sf"/>
</dbReference>
<dbReference type="GO" id="GO:0006747">
    <property type="term" value="P:FAD biosynthetic process"/>
    <property type="evidence" value="ECO:0007669"/>
    <property type="project" value="UniProtKB-UniRule"/>
</dbReference>
<dbReference type="NCBIfam" id="TIGR00083">
    <property type="entry name" value="ribF"/>
    <property type="match status" value="1"/>
</dbReference>
<keyword evidence="10 15" id="KW-0274">FAD</keyword>
<proteinExistence type="inferred from homology"/>
<dbReference type="InterPro" id="IPR015865">
    <property type="entry name" value="Riboflavin_kinase_bac/euk"/>
</dbReference>
<dbReference type="GO" id="GO:0009231">
    <property type="term" value="P:riboflavin biosynthetic process"/>
    <property type="evidence" value="ECO:0007669"/>
    <property type="project" value="InterPro"/>
</dbReference>
<evidence type="ECO:0000256" key="6">
    <source>
        <dbReference type="ARBA" id="ARBA00022679"/>
    </source>
</evidence>
<dbReference type="SUPFAM" id="SSF52374">
    <property type="entry name" value="Nucleotidylyl transferase"/>
    <property type="match status" value="1"/>
</dbReference>
<evidence type="ECO:0000313" key="17">
    <source>
        <dbReference type="EMBL" id="KAA6302524.1"/>
    </source>
</evidence>
<comment type="similarity">
    <text evidence="15">Belongs to the ribF family.</text>
</comment>
<dbReference type="FunFam" id="3.40.50.620:FF:000021">
    <property type="entry name" value="Riboflavin biosynthesis protein"/>
    <property type="match status" value="1"/>
</dbReference>
<dbReference type="InterPro" id="IPR002606">
    <property type="entry name" value="Riboflavin_kinase_bac"/>
</dbReference>
<dbReference type="Pfam" id="PF01687">
    <property type="entry name" value="Flavokinase"/>
    <property type="match status" value="1"/>
</dbReference>
<dbReference type="SMART" id="SM00904">
    <property type="entry name" value="Flavokinase"/>
    <property type="match status" value="1"/>
</dbReference>
<comment type="caution">
    <text evidence="17">The sequence shown here is derived from an EMBL/GenBank/DDBJ whole genome shotgun (WGS) entry which is preliminary data.</text>
</comment>
<dbReference type="GO" id="GO:0003919">
    <property type="term" value="F:FMN adenylyltransferase activity"/>
    <property type="evidence" value="ECO:0007669"/>
    <property type="project" value="UniProtKB-UniRule"/>
</dbReference>
<evidence type="ECO:0000256" key="5">
    <source>
        <dbReference type="ARBA" id="ARBA00022643"/>
    </source>
</evidence>
<dbReference type="PIRSF" id="PIRSF004491">
    <property type="entry name" value="FAD_Synth"/>
    <property type="match status" value="1"/>
</dbReference>
<evidence type="ECO:0000256" key="12">
    <source>
        <dbReference type="ARBA" id="ARBA00023268"/>
    </source>
</evidence>
<evidence type="ECO:0000256" key="11">
    <source>
        <dbReference type="ARBA" id="ARBA00022840"/>
    </source>
</evidence>
<dbReference type="Pfam" id="PF06574">
    <property type="entry name" value="FAD_syn"/>
    <property type="match status" value="1"/>
</dbReference>
<dbReference type="CDD" id="cd02064">
    <property type="entry name" value="FAD_synthetase_N"/>
    <property type="match status" value="1"/>
</dbReference>
<evidence type="ECO:0000313" key="18">
    <source>
        <dbReference type="Proteomes" id="UP000324575"/>
    </source>
</evidence>
<dbReference type="Gene3D" id="2.40.30.30">
    <property type="entry name" value="Riboflavin kinase-like"/>
    <property type="match status" value="1"/>
</dbReference>
<name>A0A5M8P2A6_9BACT</name>
<dbReference type="SUPFAM" id="SSF82114">
    <property type="entry name" value="Riboflavin kinase-like"/>
    <property type="match status" value="1"/>
</dbReference>
<dbReference type="PANTHER" id="PTHR22749:SF6">
    <property type="entry name" value="RIBOFLAVIN KINASE"/>
    <property type="match status" value="1"/>
</dbReference>
<dbReference type="EMBL" id="SNRX01000007">
    <property type="protein sequence ID" value="KAA6302524.1"/>
    <property type="molecule type" value="Genomic_DNA"/>
</dbReference>
<dbReference type="InterPro" id="IPR023468">
    <property type="entry name" value="Riboflavin_kinase"/>
</dbReference>
<evidence type="ECO:0000256" key="1">
    <source>
        <dbReference type="ARBA" id="ARBA00002121"/>
    </source>
</evidence>
<keyword evidence="8 15" id="KW-0547">Nucleotide-binding</keyword>
<evidence type="ECO:0000256" key="4">
    <source>
        <dbReference type="ARBA" id="ARBA00022630"/>
    </source>
</evidence>
<dbReference type="UniPathway" id="UPA00277">
    <property type="reaction ID" value="UER00407"/>
</dbReference>
<keyword evidence="11 15" id="KW-0067">ATP-binding</keyword>
<comment type="pathway">
    <text evidence="3 15">Cofactor biosynthesis; FMN biosynthesis; FMN from riboflavin (ATP route): step 1/1.</text>
</comment>
<comment type="function">
    <text evidence="1">Catalyzes the phosphorylation of riboflavin to FMN followed by the adenylation of FMN to FAD.</text>
</comment>
<dbReference type="GO" id="GO:0008531">
    <property type="term" value="F:riboflavin kinase activity"/>
    <property type="evidence" value="ECO:0007669"/>
    <property type="project" value="UniProtKB-UniRule"/>
</dbReference>
<dbReference type="Gene3D" id="3.40.50.620">
    <property type="entry name" value="HUPs"/>
    <property type="match status" value="1"/>
</dbReference>
<sequence>MEIIAINPSIRVASETFATVGFFDGVHQGHRYLIDLLKEKARDEGLKTAVITFPIHPRKVLQQYYQPKALNTFDERMNHLASTGIDYCYLMEFTKAFSEIPAQDFIQKILSEQLNVKFLLVGYDHRFGKGRENVFEHYAAYGQACGMTVLSAPQWSETEGHTSSTVIRNLLAEGKVKTAAKKLSYYYTLEGEVVHGNHLGRTIGFPTANIDLNDKDKLIPCEGVYAVRIGLQNESYSGMAYIGKRPTVTNQGELRLEVNIFDFDRDIYGEQLRVELLAFIRSDIRFDGLDELKHQLAEDKIQCVQNI</sequence>
<dbReference type="AlphaFoldDB" id="A0A5M8P2A6"/>
<keyword evidence="6 15" id="KW-0808">Transferase</keyword>
<comment type="catalytic activity">
    <reaction evidence="13 15">
        <text>riboflavin + ATP = FMN + ADP + H(+)</text>
        <dbReference type="Rhea" id="RHEA:14357"/>
        <dbReference type="ChEBI" id="CHEBI:15378"/>
        <dbReference type="ChEBI" id="CHEBI:30616"/>
        <dbReference type="ChEBI" id="CHEBI:57986"/>
        <dbReference type="ChEBI" id="CHEBI:58210"/>
        <dbReference type="ChEBI" id="CHEBI:456216"/>
        <dbReference type="EC" id="2.7.1.26"/>
    </reaction>
</comment>
<keyword evidence="7 15" id="KW-0548">Nucleotidyltransferase</keyword>
<dbReference type="EC" id="2.7.7.2" evidence="15"/>
<accession>A0A5M8P2A6</accession>
<keyword evidence="5 15" id="KW-0288">FMN</keyword>
<keyword evidence="9 15" id="KW-0418">Kinase</keyword>
<gene>
    <name evidence="17" type="ORF">EZS26_001356</name>
</gene>
<organism evidence="17 18">
    <name type="scientific">Candidatus Ordinivivax streblomastigis</name>
    <dbReference type="NCBI Taxonomy" id="2540710"/>
    <lineage>
        <taxon>Bacteria</taxon>
        <taxon>Pseudomonadati</taxon>
        <taxon>Bacteroidota</taxon>
        <taxon>Bacteroidia</taxon>
        <taxon>Bacteroidales</taxon>
        <taxon>Candidatus Ordinivivax</taxon>
    </lineage>
</organism>
<keyword evidence="12" id="KW-0511">Multifunctional enzyme</keyword>
<comment type="catalytic activity">
    <reaction evidence="14 15">
        <text>FMN + ATP + H(+) = FAD + diphosphate</text>
        <dbReference type="Rhea" id="RHEA:17237"/>
        <dbReference type="ChEBI" id="CHEBI:15378"/>
        <dbReference type="ChEBI" id="CHEBI:30616"/>
        <dbReference type="ChEBI" id="CHEBI:33019"/>
        <dbReference type="ChEBI" id="CHEBI:57692"/>
        <dbReference type="ChEBI" id="CHEBI:58210"/>
        <dbReference type="EC" id="2.7.7.2"/>
    </reaction>
</comment>
<dbReference type="InterPro" id="IPR014729">
    <property type="entry name" value="Rossmann-like_a/b/a_fold"/>
</dbReference>
<keyword evidence="4 15" id="KW-0285">Flavoprotein</keyword>
<protein>
    <recommendedName>
        <fullName evidence="15">Riboflavin biosynthesis protein</fullName>
    </recommendedName>
    <domain>
        <recommendedName>
            <fullName evidence="15">Riboflavin kinase</fullName>
            <ecNumber evidence="15">2.7.1.26</ecNumber>
        </recommendedName>
        <alternativeName>
            <fullName evidence="15">Flavokinase</fullName>
        </alternativeName>
    </domain>
    <domain>
        <recommendedName>
            <fullName evidence="15">FMN adenylyltransferase</fullName>
            <ecNumber evidence="15">2.7.7.2</ecNumber>
        </recommendedName>
        <alternativeName>
            <fullName evidence="15">FAD pyrophosphorylase</fullName>
        </alternativeName>
        <alternativeName>
            <fullName evidence="15">FAD synthase</fullName>
        </alternativeName>
    </domain>
</protein>
<dbReference type="NCBIfam" id="NF004162">
    <property type="entry name" value="PRK05627.1-5"/>
    <property type="match status" value="1"/>
</dbReference>
<evidence type="ECO:0000256" key="8">
    <source>
        <dbReference type="ARBA" id="ARBA00022741"/>
    </source>
</evidence>
<dbReference type="InterPro" id="IPR015864">
    <property type="entry name" value="FAD_synthase"/>
</dbReference>
<evidence type="ECO:0000256" key="3">
    <source>
        <dbReference type="ARBA" id="ARBA00005201"/>
    </source>
</evidence>
<evidence type="ECO:0000256" key="10">
    <source>
        <dbReference type="ARBA" id="ARBA00022827"/>
    </source>
</evidence>
<evidence type="ECO:0000256" key="14">
    <source>
        <dbReference type="ARBA" id="ARBA00049494"/>
    </source>
</evidence>
<evidence type="ECO:0000256" key="15">
    <source>
        <dbReference type="PIRNR" id="PIRNR004491"/>
    </source>
</evidence>
<dbReference type="GO" id="GO:0009398">
    <property type="term" value="P:FMN biosynthetic process"/>
    <property type="evidence" value="ECO:0007669"/>
    <property type="project" value="UniProtKB-UniRule"/>
</dbReference>
<dbReference type="GO" id="GO:0005524">
    <property type="term" value="F:ATP binding"/>
    <property type="evidence" value="ECO:0007669"/>
    <property type="project" value="UniProtKB-UniRule"/>
</dbReference>
<dbReference type="UniPathway" id="UPA00276">
    <property type="reaction ID" value="UER00406"/>
</dbReference>
<comment type="pathway">
    <text evidence="2 15">Cofactor biosynthesis; FAD biosynthesis; FAD from FMN: step 1/1.</text>
</comment>
<evidence type="ECO:0000256" key="13">
    <source>
        <dbReference type="ARBA" id="ARBA00047880"/>
    </source>
</evidence>